<sequence length="211" mass="23838">MRTTFCPQPRGFRFSNKAISHHLKLELFKPRAFSLSDTVRKNTIAVLRTFWALRQFRDIPGLADDIATLLGWRCHPKHVVELLRRLLAGREAFLANHQGAGRYRGTFAFLVDQWRGLKQRSLLLTKMRIAYYHQCLAALKHHLEIDAANALRLGPLPPTTIDILPSPPSESDWKKKRPSVSYSADSVARLQIESELGLGAAAQTAAVAQYQ</sequence>
<comment type="caution">
    <text evidence="1">The sequence shown here is derived from an EMBL/GenBank/DDBJ whole genome shotgun (WGS) entry which is preliminary data.</text>
</comment>
<organism evidence="1 2">
    <name type="scientific">Cryphonectria parasitica (strain ATCC 38755 / EP155)</name>
    <dbReference type="NCBI Taxonomy" id="660469"/>
    <lineage>
        <taxon>Eukaryota</taxon>
        <taxon>Fungi</taxon>
        <taxon>Dikarya</taxon>
        <taxon>Ascomycota</taxon>
        <taxon>Pezizomycotina</taxon>
        <taxon>Sordariomycetes</taxon>
        <taxon>Sordariomycetidae</taxon>
        <taxon>Diaporthales</taxon>
        <taxon>Cryphonectriaceae</taxon>
        <taxon>Cryphonectria-Endothia species complex</taxon>
        <taxon>Cryphonectria</taxon>
    </lineage>
</organism>
<proteinExistence type="predicted"/>
<dbReference type="EMBL" id="MU032344">
    <property type="protein sequence ID" value="KAF3769841.1"/>
    <property type="molecule type" value="Genomic_DNA"/>
</dbReference>
<dbReference type="Proteomes" id="UP000803844">
    <property type="component" value="Unassembled WGS sequence"/>
</dbReference>
<dbReference type="RefSeq" id="XP_040780802.1">
    <property type="nucleotide sequence ID" value="XM_040924990.1"/>
</dbReference>
<protein>
    <submittedName>
        <fullName evidence="1">Uncharacterized protein</fullName>
    </submittedName>
</protein>
<name>A0A9P4YB74_CRYP1</name>
<dbReference type="AlphaFoldDB" id="A0A9P4YB74"/>
<evidence type="ECO:0000313" key="2">
    <source>
        <dbReference type="Proteomes" id="UP000803844"/>
    </source>
</evidence>
<dbReference type="OrthoDB" id="10436192at2759"/>
<evidence type="ECO:0000313" key="1">
    <source>
        <dbReference type="EMBL" id="KAF3769841.1"/>
    </source>
</evidence>
<keyword evidence="2" id="KW-1185">Reference proteome</keyword>
<dbReference type="GeneID" id="63842119"/>
<gene>
    <name evidence="1" type="ORF">M406DRAFT_66304</name>
</gene>
<reference evidence="1" key="1">
    <citation type="journal article" date="2020" name="Phytopathology">
        <title>Genome sequence of the chestnut blight fungus Cryphonectria parasitica EP155: A fundamental resource for an archetypical invasive plant pathogen.</title>
        <authorList>
            <person name="Crouch J.A."/>
            <person name="Dawe A."/>
            <person name="Aerts A."/>
            <person name="Barry K."/>
            <person name="Churchill A.C.L."/>
            <person name="Grimwood J."/>
            <person name="Hillman B."/>
            <person name="Milgroom M.G."/>
            <person name="Pangilinan J."/>
            <person name="Smith M."/>
            <person name="Salamov A."/>
            <person name="Schmutz J."/>
            <person name="Yadav J."/>
            <person name="Grigoriev I.V."/>
            <person name="Nuss D."/>
        </authorList>
    </citation>
    <scope>NUCLEOTIDE SEQUENCE</scope>
    <source>
        <strain evidence="1">EP155</strain>
    </source>
</reference>
<accession>A0A9P4YB74</accession>